<comment type="caution">
    <text evidence="1">The sequence shown here is derived from an EMBL/GenBank/DDBJ whole genome shotgun (WGS) entry which is preliminary data.</text>
</comment>
<protein>
    <submittedName>
        <fullName evidence="1">Putative disease resistance protein (TIR-NBS-LRR class)</fullName>
    </submittedName>
</protein>
<name>A0A392NZ57_9FABA</name>
<reference evidence="1 2" key="1">
    <citation type="journal article" date="2018" name="Front. Plant Sci.">
        <title>Red Clover (Trifolium pratense) and Zigzag Clover (T. medium) - A Picture of Genomic Similarities and Differences.</title>
        <authorList>
            <person name="Dluhosova J."/>
            <person name="Istvanek J."/>
            <person name="Nedelnik J."/>
            <person name="Repkova J."/>
        </authorList>
    </citation>
    <scope>NUCLEOTIDE SEQUENCE [LARGE SCALE GENOMIC DNA]</scope>
    <source>
        <strain evidence="2">cv. 10/8</strain>
        <tissue evidence="1">Leaf</tissue>
    </source>
</reference>
<keyword evidence="2" id="KW-1185">Reference proteome</keyword>
<dbReference type="AlphaFoldDB" id="A0A392NZ57"/>
<dbReference type="Proteomes" id="UP000265520">
    <property type="component" value="Unassembled WGS sequence"/>
</dbReference>
<gene>
    <name evidence="1" type="ORF">A2U01_0026106</name>
</gene>
<evidence type="ECO:0000313" key="1">
    <source>
        <dbReference type="EMBL" id="MCI05057.1"/>
    </source>
</evidence>
<organism evidence="1 2">
    <name type="scientific">Trifolium medium</name>
    <dbReference type="NCBI Taxonomy" id="97028"/>
    <lineage>
        <taxon>Eukaryota</taxon>
        <taxon>Viridiplantae</taxon>
        <taxon>Streptophyta</taxon>
        <taxon>Embryophyta</taxon>
        <taxon>Tracheophyta</taxon>
        <taxon>Spermatophyta</taxon>
        <taxon>Magnoliopsida</taxon>
        <taxon>eudicotyledons</taxon>
        <taxon>Gunneridae</taxon>
        <taxon>Pentapetalae</taxon>
        <taxon>rosids</taxon>
        <taxon>fabids</taxon>
        <taxon>Fabales</taxon>
        <taxon>Fabaceae</taxon>
        <taxon>Papilionoideae</taxon>
        <taxon>50 kb inversion clade</taxon>
        <taxon>NPAAA clade</taxon>
        <taxon>Hologalegina</taxon>
        <taxon>IRL clade</taxon>
        <taxon>Trifolieae</taxon>
        <taxon>Trifolium</taxon>
    </lineage>
</organism>
<accession>A0A392NZ57</accession>
<dbReference type="EMBL" id="LXQA010057402">
    <property type="protein sequence ID" value="MCI05057.1"/>
    <property type="molecule type" value="Genomic_DNA"/>
</dbReference>
<feature type="non-terminal residue" evidence="1">
    <location>
        <position position="97"/>
    </location>
</feature>
<evidence type="ECO:0000313" key="2">
    <source>
        <dbReference type="Proteomes" id="UP000265520"/>
    </source>
</evidence>
<proteinExistence type="predicted"/>
<sequence length="97" mass="10736">MSSSVPIAVLNCSFHELSSMSMYLPWLSCLLVQCDSEVDLSRGTDRILKALPATYSKELVQVSNMKTPAAPTSFKTLVIQIGRNCQESETLKQNILQ</sequence>